<comment type="caution">
    <text evidence="2">The sequence shown here is derived from an EMBL/GenBank/DDBJ whole genome shotgun (WGS) entry which is preliminary data.</text>
</comment>
<protein>
    <submittedName>
        <fullName evidence="2">Uncharacterized protein</fullName>
    </submittedName>
</protein>
<keyword evidence="1" id="KW-0472">Membrane</keyword>
<reference evidence="2 3" key="1">
    <citation type="submission" date="2018-04" db="EMBL/GenBank/DDBJ databases">
        <title>Novel Campyloabacter and Helicobacter Species and Strains.</title>
        <authorList>
            <person name="Mannion A.J."/>
            <person name="Shen Z."/>
            <person name="Fox J.G."/>
        </authorList>
    </citation>
    <scope>NUCLEOTIDE SEQUENCE [LARGE SCALE GENOMIC DNA]</scope>
    <source>
        <strain evidence="2 3">MIT 04-9362</strain>
    </source>
</reference>
<name>A0A3D8J9W5_9HELI</name>
<feature type="transmembrane region" description="Helical" evidence="1">
    <location>
        <begin position="118"/>
        <end position="137"/>
    </location>
</feature>
<keyword evidence="1" id="KW-0812">Transmembrane</keyword>
<accession>A0A3D8J9W5</accession>
<keyword evidence="3" id="KW-1185">Reference proteome</keyword>
<sequence length="196" mass="23002">MKYLYILIITSITLLSNDLTHIKITTHNNNINLELTFSETLDRKNIFQEKKSIKIQKVTPIKAIEKKLQANNATLYINSTHNTLHISINSLKSYSTEYKVQKNKIKISFNHLSNKQNFSTQYFIVITILCFLFYLLWRIKRYIPKKQNDMPIIKSHIIDSKTKLLCINLNNKQYIILDSPNSKILLDTIISPEDEK</sequence>
<dbReference type="Proteomes" id="UP000256695">
    <property type="component" value="Unassembled WGS sequence"/>
</dbReference>
<dbReference type="AlphaFoldDB" id="A0A3D8J9W5"/>
<evidence type="ECO:0000256" key="1">
    <source>
        <dbReference type="SAM" id="Phobius"/>
    </source>
</evidence>
<evidence type="ECO:0000313" key="2">
    <source>
        <dbReference type="EMBL" id="RDU74293.1"/>
    </source>
</evidence>
<proteinExistence type="predicted"/>
<organism evidence="2 3">
    <name type="scientific">Helicobacter anseris</name>
    <dbReference type="NCBI Taxonomy" id="375926"/>
    <lineage>
        <taxon>Bacteria</taxon>
        <taxon>Pseudomonadati</taxon>
        <taxon>Campylobacterota</taxon>
        <taxon>Epsilonproteobacteria</taxon>
        <taxon>Campylobacterales</taxon>
        <taxon>Helicobacteraceae</taxon>
        <taxon>Helicobacter</taxon>
    </lineage>
</organism>
<keyword evidence="1" id="KW-1133">Transmembrane helix</keyword>
<evidence type="ECO:0000313" key="3">
    <source>
        <dbReference type="Proteomes" id="UP000256695"/>
    </source>
</evidence>
<dbReference type="EMBL" id="NXLX01000003">
    <property type="protein sequence ID" value="RDU74293.1"/>
    <property type="molecule type" value="Genomic_DNA"/>
</dbReference>
<dbReference type="RefSeq" id="WP_115578588.1">
    <property type="nucleotide sequence ID" value="NZ_NXLX01000003.1"/>
</dbReference>
<gene>
    <name evidence="2" type="ORF">CQA57_02090</name>
</gene>